<name>A0A8E2VLE1_9RHOB</name>
<dbReference type="SUPFAM" id="SSF56672">
    <property type="entry name" value="DNA/RNA polymerases"/>
    <property type="match status" value="1"/>
</dbReference>
<feature type="region of interest" description="Disordered" evidence="3">
    <location>
        <begin position="408"/>
        <end position="484"/>
    </location>
</feature>
<dbReference type="GO" id="GO:0006281">
    <property type="term" value="P:DNA repair"/>
    <property type="evidence" value="ECO:0007669"/>
    <property type="project" value="InterPro"/>
</dbReference>
<evidence type="ECO:0000256" key="2">
    <source>
        <dbReference type="ARBA" id="ARBA00022763"/>
    </source>
</evidence>
<dbReference type="InterPro" id="IPR050356">
    <property type="entry name" value="SulA_CellDiv_inhibitor"/>
</dbReference>
<dbReference type="Pfam" id="PF00817">
    <property type="entry name" value="IMS"/>
    <property type="match status" value="1"/>
</dbReference>
<dbReference type="AlphaFoldDB" id="A0A8E2VLE1"/>
<organism evidence="5 6">
    <name type="scientific">Rhodovulum kholense</name>
    <dbReference type="NCBI Taxonomy" id="453584"/>
    <lineage>
        <taxon>Bacteria</taxon>
        <taxon>Pseudomonadati</taxon>
        <taxon>Pseudomonadota</taxon>
        <taxon>Alphaproteobacteria</taxon>
        <taxon>Rhodobacterales</taxon>
        <taxon>Paracoccaceae</taxon>
        <taxon>Rhodovulum</taxon>
    </lineage>
</organism>
<keyword evidence="6" id="KW-1185">Reference proteome</keyword>
<feature type="compositionally biased region" description="Basic and acidic residues" evidence="3">
    <location>
        <begin position="437"/>
        <end position="473"/>
    </location>
</feature>
<dbReference type="PANTHER" id="PTHR35369:SF2">
    <property type="entry name" value="BLR3025 PROTEIN"/>
    <property type="match status" value="1"/>
</dbReference>
<evidence type="ECO:0000259" key="4">
    <source>
        <dbReference type="Pfam" id="PF00817"/>
    </source>
</evidence>
<protein>
    <submittedName>
        <fullName evidence="5">Protein ImuB</fullName>
    </submittedName>
</protein>
<proteinExistence type="inferred from homology"/>
<accession>A0A8E2VLE1</accession>
<evidence type="ECO:0000256" key="1">
    <source>
        <dbReference type="ARBA" id="ARBA00010945"/>
    </source>
</evidence>
<comment type="caution">
    <text evidence="5">The sequence shown here is derived from an EMBL/GenBank/DDBJ whole genome shotgun (WGS) entry which is preliminary data.</text>
</comment>
<dbReference type="PANTHER" id="PTHR35369">
    <property type="entry name" value="BLR3025 PROTEIN-RELATED"/>
    <property type="match status" value="1"/>
</dbReference>
<keyword evidence="2" id="KW-0227">DNA damage</keyword>
<dbReference type="EMBL" id="QAYC01000004">
    <property type="protein sequence ID" value="PTW50412.1"/>
    <property type="molecule type" value="Genomic_DNA"/>
</dbReference>
<dbReference type="RefSeq" id="WP_245895572.1">
    <property type="nucleotide sequence ID" value="NZ_QAYC01000004.1"/>
</dbReference>
<feature type="domain" description="UmuC" evidence="4">
    <location>
        <begin position="15"/>
        <end position="152"/>
    </location>
</feature>
<feature type="compositionally biased region" description="Gly residues" evidence="3">
    <location>
        <begin position="423"/>
        <end position="435"/>
    </location>
</feature>
<sequence>MPARRILSLWFPRLAADRALRDRRGLPPGPFAVLADRRGAQVIVSLCAEAEAAGLRIGQPLRDAMAICPQLATRPADPAGEAAFLTGLRRWAGRFSPWVAEDPPDGLRLDITGCAHLFGGEPGLIAAVETDCTALGLSVRPGIADTLGAAWALARFAGTEAQPHRTGDAIAQEARATRSRAARRAGQRVGQKNVQTAARVERLAQGPADGRTEERAAERLPIAAPGQTRAALAPLPMAALRLDETIIEALARLGLRRVGDILGMPRAPLARRFGRGLVDRLDQALGAAPEPVSPARPAPHLAVRLSLPEPIGLEADLLAAIDRLLPALGARLEAAGLGARRLRLQAFRTDHGIRTVEVGLARATAAPDRMRPLLALKLGGIENGIEGGHDDGSGIDRLRLDAIETEPLHPHSGRFDIPARTGAGSGDGPGGGSDDGSGDRSGDRSGDDPGRDTAERADRYRDATKNAGKDRAGPPEPAAADPGMADLIGRLGARIGLEAVTRLAPAESHIPEKGFQLLAAAWSDPAGPWPRPDRPRPLLLFAPEPVAAAEHPEPPDRFRWRQRAFAARAAMGPERLLPEWWLDDPAWRSGPRDYWRVDTDAQTRLWLYYAHGAEMSAGWFCQGRFG</sequence>
<dbReference type="Proteomes" id="UP000244037">
    <property type="component" value="Unassembled WGS sequence"/>
</dbReference>
<dbReference type="InterPro" id="IPR001126">
    <property type="entry name" value="UmuC"/>
</dbReference>
<dbReference type="Gene3D" id="3.30.70.270">
    <property type="match status" value="1"/>
</dbReference>
<dbReference type="CDD" id="cd03468">
    <property type="entry name" value="PolY_like"/>
    <property type="match status" value="1"/>
</dbReference>
<comment type="similarity">
    <text evidence="1">Belongs to the DNA polymerase type-Y family.</text>
</comment>
<evidence type="ECO:0000313" key="6">
    <source>
        <dbReference type="Proteomes" id="UP000244037"/>
    </source>
</evidence>
<dbReference type="InterPro" id="IPR043128">
    <property type="entry name" value="Rev_trsase/Diguanyl_cyclase"/>
</dbReference>
<dbReference type="Gene3D" id="3.40.1170.60">
    <property type="match status" value="1"/>
</dbReference>
<evidence type="ECO:0000256" key="3">
    <source>
        <dbReference type="SAM" id="MobiDB-lite"/>
    </source>
</evidence>
<gene>
    <name evidence="5" type="ORF">C8N38_10446</name>
</gene>
<evidence type="ECO:0000313" key="5">
    <source>
        <dbReference type="EMBL" id="PTW50412.1"/>
    </source>
</evidence>
<reference evidence="5 6" key="1">
    <citation type="submission" date="2018-04" db="EMBL/GenBank/DDBJ databases">
        <title>Genomic Encyclopedia of Archaeal and Bacterial Type Strains, Phase II (KMG-II): from individual species to whole genera.</title>
        <authorList>
            <person name="Goeker M."/>
        </authorList>
    </citation>
    <scope>NUCLEOTIDE SEQUENCE [LARGE SCALE GENOMIC DNA]</scope>
    <source>
        <strain evidence="5 6">DSM 19783</strain>
    </source>
</reference>
<dbReference type="InterPro" id="IPR043502">
    <property type="entry name" value="DNA/RNA_pol_sf"/>
</dbReference>